<reference evidence="2" key="1">
    <citation type="journal article" date="2015" name="Nature">
        <title>Complex archaea that bridge the gap between prokaryotes and eukaryotes.</title>
        <authorList>
            <person name="Spang A."/>
            <person name="Saw J.H."/>
            <person name="Jorgensen S.L."/>
            <person name="Zaremba-Niedzwiedzka K."/>
            <person name="Martijn J."/>
            <person name="Lind A.E."/>
            <person name="van Eijk R."/>
            <person name="Schleper C."/>
            <person name="Guy L."/>
            <person name="Ettema T.J."/>
        </authorList>
    </citation>
    <scope>NUCLEOTIDE SEQUENCE</scope>
</reference>
<keyword evidence="1" id="KW-0812">Transmembrane</keyword>
<protein>
    <recommendedName>
        <fullName evidence="3">ABC-2 type transporter domain-containing protein</fullName>
    </recommendedName>
</protein>
<organism evidence="2">
    <name type="scientific">marine sediment metagenome</name>
    <dbReference type="NCBI Taxonomy" id="412755"/>
    <lineage>
        <taxon>unclassified sequences</taxon>
        <taxon>metagenomes</taxon>
        <taxon>ecological metagenomes</taxon>
    </lineage>
</organism>
<feature type="transmembrane region" description="Helical" evidence="1">
    <location>
        <begin position="35"/>
        <end position="53"/>
    </location>
</feature>
<name>A0A0F9Q8W4_9ZZZZ</name>
<keyword evidence="1" id="KW-1133">Transmembrane helix</keyword>
<evidence type="ECO:0000256" key="1">
    <source>
        <dbReference type="SAM" id="Phobius"/>
    </source>
</evidence>
<dbReference type="AlphaFoldDB" id="A0A0F9Q8W4"/>
<feature type="transmembrane region" description="Helical" evidence="1">
    <location>
        <begin position="239"/>
        <end position="262"/>
    </location>
</feature>
<proteinExistence type="predicted"/>
<feature type="transmembrane region" description="Helical" evidence="1">
    <location>
        <begin position="120"/>
        <end position="141"/>
    </location>
</feature>
<gene>
    <name evidence="2" type="ORF">LCGC14_0748510</name>
</gene>
<keyword evidence="1" id="KW-0472">Membrane</keyword>
<sequence>MIQKNTRRLSFFLDSVKNVYSIFFSMGRRAKKTKIFFLFSFLPVVIAFIIKFNQIFSGRSNVQGIYIFSNLIVVFYLQFLILILALFFGTSVTSEETEGQTLVYLTTRPISKSAIVLGKYSAYTTLVILMMSVGVLLSFLILNVNNLGNFSLYKILLRDVVVLGLGLICYTAFFTFIGAFLKKSIIVGLVFSFGWENVIQYFPGSTQRFSIIHYLKSLLPTSSSGRFSFLMFRLEPSPIGTSIFMLFLITVIFLCLACILFSQKEYILGD</sequence>
<accession>A0A0F9Q8W4</accession>
<dbReference type="Pfam" id="PF12679">
    <property type="entry name" value="ABC2_membrane_2"/>
    <property type="match status" value="1"/>
</dbReference>
<evidence type="ECO:0000313" key="2">
    <source>
        <dbReference type="EMBL" id="KKN38924.1"/>
    </source>
</evidence>
<comment type="caution">
    <text evidence="2">The sequence shown here is derived from an EMBL/GenBank/DDBJ whole genome shotgun (WGS) entry which is preliminary data.</text>
</comment>
<evidence type="ECO:0008006" key="3">
    <source>
        <dbReference type="Google" id="ProtNLM"/>
    </source>
</evidence>
<dbReference type="EMBL" id="LAZR01001794">
    <property type="protein sequence ID" value="KKN38924.1"/>
    <property type="molecule type" value="Genomic_DNA"/>
</dbReference>
<feature type="transmembrane region" description="Helical" evidence="1">
    <location>
        <begin position="65"/>
        <end position="88"/>
    </location>
</feature>
<feature type="transmembrane region" description="Helical" evidence="1">
    <location>
        <begin position="161"/>
        <end position="181"/>
    </location>
</feature>